<dbReference type="InterPro" id="IPR011777">
    <property type="entry name" value="Geranylgeranyl_Rdtase_fam"/>
</dbReference>
<dbReference type="NCBIfam" id="TIGR02032">
    <property type="entry name" value="GG-red-SF"/>
    <property type="match status" value="1"/>
</dbReference>
<organism evidence="2 3">
    <name type="scientific">Streptomyces olivaceiscleroticus</name>
    <dbReference type="NCBI Taxonomy" id="68245"/>
    <lineage>
        <taxon>Bacteria</taxon>
        <taxon>Bacillati</taxon>
        <taxon>Actinomycetota</taxon>
        <taxon>Actinomycetes</taxon>
        <taxon>Kitasatosporales</taxon>
        <taxon>Streptomycetaceae</taxon>
        <taxon>Streptomyces</taxon>
    </lineage>
</organism>
<dbReference type="Gene3D" id="3.50.50.60">
    <property type="entry name" value="FAD/NAD(P)-binding domain"/>
    <property type="match status" value="1"/>
</dbReference>
<dbReference type="Pfam" id="PF01494">
    <property type="entry name" value="FAD_binding_3"/>
    <property type="match status" value="1"/>
</dbReference>
<proteinExistence type="predicted"/>
<dbReference type="PANTHER" id="PTHR42685:SF22">
    <property type="entry name" value="CONDITIONED MEDIUM FACTOR RECEPTOR 1"/>
    <property type="match status" value="1"/>
</dbReference>
<evidence type="ECO:0000313" key="3">
    <source>
        <dbReference type="Proteomes" id="UP001500909"/>
    </source>
</evidence>
<dbReference type="RefSeq" id="WP_346092793.1">
    <property type="nucleotide sequence ID" value="NZ_BAAABY010000007.1"/>
</dbReference>
<dbReference type="InterPro" id="IPR050407">
    <property type="entry name" value="Geranylgeranyl_reductase"/>
</dbReference>
<name>A0ABN0ZEQ7_9ACTN</name>
<dbReference type="InterPro" id="IPR036188">
    <property type="entry name" value="FAD/NAD-bd_sf"/>
</dbReference>
<evidence type="ECO:0000259" key="1">
    <source>
        <dbReference type="Pfam" id="PF01494"/>
    </source>
</evidence>
<keyword evidence="3" id="KW-1185">Reference proteome</keyword>
<feature type="domain" description="FAD-binding" evidence="1">
    <location>
        <begin position="23"/>
        <end position="348"/>
    </location>
</feature>
<dbReference type="PRINTS" id="PR00420">
    <property type="entry name" value="RNGMNOXGNASE"/>
</dbReference>
<sequence>MTNARRASSAGDGAGVPPPARTDAQVLIVGAGPAGATAAYHLARQGVEVVVIEKSAFPREKVCGDGLTPRAVRHLVRMGIDTTAPGWARNRGLRFVSRGRTLEVDWPEGQRFPGYGLTRTRQDFDHLLAERSTAAGARLHTRTKAVAPLTDRAGRITGVAAQVGPERRPVEFHAPIVIAADGVAGRLGLAMGVTRVANRPVGTAVRRYYRSEAKHLDPYLESWLDLRRPDGRILPGYSWIFPMGDGRVNVGLGVLNDSRTGATDMRAMLDPWLARTPQEWGLSGPDNIDGPTRSAALPMGFNRLPHLSRGLLLIGDAGGMINPCNGEGIAYAMESAELAAEFVAQALTRPDSASRDRVLAGYPREIAVRLGRYYRLGRVFSDLMARPTFTTLVTQNAVKSPRVMGFMVRLLSNLSDAPGSDTADHLVNSMIRVFPSDRRLDSRSSTSFRRSAS</sequence>
<evidence type="ECO:0000313" key="2">
    <source>
        <dbReference type="EMBL" id="GAA0445395.1"/>
    </source>
</evidence>
<reference evidence="2 3" key="1">
    <citation type="journal article" date="2019" name="Int. J. Syst. Evol. Microbiol.">
        <title>The Global Catalogue of Microorganisms (GCM) 10K type strain sequencing project: providing services to taxonomists for standard genome sequencing and annotation.</title>
        <authorList>
            <consortium name="The Broad Institute Genomics Platform"/>
            <consortium name="The Broad Institute Genome Sequencing Center for Infectious Disease"/>
            <person name="Wu L."/>
            <person name="Ma J."/>
        </authorList>
    </citation>
    <scope>NUCLEOTIDE SEQUENCE [LARGE SCALE GENOMIC DNA]</scope>
    <source>
        <strain evidence="2 3">JCM 4805</strain>
    </source>
</reference>
<gene>
    <name evidence="2" type="ORF">GCM10010361_06450</name>
</gene>
<dbReference type="SUPFAM" id="SSF51905">
    <property type="entry name" value="FAD/NAD(P)-binding domain"/>
    <property type="match status" value="1"/>
</dbReference>
<dbReference type="InterPro" id="IPR002938">
    <property type="entry name" value="FAD-bd"/>
</dbReference>
<dbReference type="PANTHER" id="PTHR42685">
    <property type="entry name" value="GERANYLGERANYL DIPHOSPHATE REDUCTASE"/>
    <property type="match status" value="1"/>
</dbReference>
<dbReference type="EMBL" id="BAAABY010000007">
    <property type="protein sequence ID" value="GAA0445395.1"/>
    <property type="molecule type" value="Genomic_DNA"/>
</dbReference>
<protein>
    <submittedName>
        <fullName evidence="2">Geranylgeranyl reductase family protein</fullName>
    </submittedName>
</protein>
<accession>A0ABN0ZEQ7</accession>
<comment type="caution">
    <text evidence="2">The sequence shown here is derived from an EMBL/GenBank/DDBJ whole genome shotgun (WGS) entry which is preliminary data.</text>
</comment>
<dbReference type="Proteomes" id="UP001500909">
    <property type="component" value="Unassembled WGS sequence"/>
</dbReference>